<sequence length="337" mass="38348">MSCWRWHASMVVEFTSTCDPSVTWKGTAVFCSLLLDLEFSAQSLSSRGGSELGSQYVVESGFYMTSFSATIFIGGLITVGVLLITLVVALAVMLQSCQSKNAGVVQFVKSNDDYSYCKIFALHMELNGLEADEFPAICRDLAIQYFKEGQYARDINFTMELAESYFSTLVPLGDGLDVVLMDIDDIFITSSPKCTNILMDRIDRCWCPDCIQETKHLGHMLTLRLFMKLQANGWPVILFSRKHEGQRDVTTELLISVGYRGWSSLMMRLDDEMQMDTREYLSRQRTMMQRDGFRIIGLISSRMDALTGQSLAKRLFKIPKPVYYKFEHHTETRNISE</sequence>
<gene>
    <name evidence="2" type="ORF">JRO89_XS14G0081500</name>
</gene>
<evidence type="ECO:0000256" key="1">
    <source>
        <dbReference type="SAM" id="Phobius"/>
    </source>
</evidence>
<dbReference type="EMBL" id="JAFEMO010000014">
    <property type="protein sequence ID" value="KAH7548191.1"/>
    <property type="molecule type" value="Genomic_DNA"/>
</dbReference>
<proteinExistence type="predicted"/>
<evidence type="ECO:0008006" key="4">
    <source>
        <dbReference type="Google" id="ProtNLM"/>
    </source>
</evidence>
<accession>A0ABQ8H4E7</accession>
<keyword evidence="3" id="KW-1185">Reference proteome</keyword>
<dbReference type="Pfam" id="PF03767">
    <property type="entry name" value="Acid_phosphat_B"/>
    <property type="match status" value="1"/>
</dbReference>
<evidence type="ECO:0000313" key="2">
    <source>
        <dbReference type="EMBL" id="KAH7548191.1"/>
    </source>
</evidence>
<dbReference type="PANTHER" id="PTHR31284:SF22">
    <property type="entry name" value="ACID PHOSPHATASE"/>
    <property type="match status" value="1"/>
</dbReference>
<keyword evidence="1" id="KW-0472">Membrane</keyword>
<feature type="transmembrane region" description="Helical" evidence="1">
    <location>
        <begin position="71"/>
        <end position="94"/>
    </location>
</feature>
<dbReference type="InterPro" id="IPR005519">
    <property type="entry name" value="Acid_phosphat_B-like"/>
</dbReference>
<dbReference type="Proteomes" id="UP000827721">
    <property type="component" value="Unassembled WGS sequence"/>
</dbReference>
<dbReference type="InterPro" id="IPR023214">
    <property type="entry name" value="HAD_sf"/>
</dbReference>
<name>A0ABQ8H4E7_9ROSI</name>
<comment type="caution">
    <text evidence="2">The sequence shown here is derived from an EMBL/GenBank/DDBJ whole genome shotgun (WGS) entry which is preliminary data.</text>
</comment>
<keyword evidence="1" id="KW-1133">Transmembrane helix</keyword>
<dbReference type="PANTHER" id="PTHR31284">
    <property type="entry name" value="ACID PHOSPHATASE-LIKE PROTEIN"/>
    <property type="match status" value="1"/>
</dbReference>
<reference evidence="2 3" key="1">
    <citation type="submission" date="2021-02" db="EMBL/GenBank/DDBJ databases">
        <title>Plant Genome Project.</title>
        <authorList>
            <person name="Zhang R.-G."/>
        </authorList>
    </citation>
    <scope>NUCLEOTIDE SEQUENCE [LARGE SCALE GENOMIC DNA]</scope>
    <source>
        <tissue evidence="2">Leaves</tissue>
    </source>
</reference>
<dbReference type="Gene3D" id="3.40.50.1000">
    <property type="entry name" value="HAD superfamily/HAD-like"/>
    <property type="match status" value="1"/>
</dbReference>
<organism evidence="2 3">
    <name type="scientific">Xanthoceras sorbifolium</name>
    <dbReference type="NCBI Taxonomy" id="99658"/>
    <lineage>
        <taxon>Eukaryota</taxon>
        <taxon>Viridiplantae</taxon>
        <taxon>Streptophyta</taxon>
        <taxon>Embryophyta</taxon>
        <taxon>Tracheophyta</taxon>
        <taxon>Spermatophyta</taxon>
        <taxon>Magnoliopsida</taxon>
        <taxon>eudicotyledons</taxon>
        <taxon>Gunneridae</taxon>
        <taxon>Pentapetalae</taxon>
        <taxon>rosids</taxon>
        <taxon>malvids</taxon>
        <taxon>Sapindales</taxon>
        <taxon>Sapindaceae</taxon>
        <taxon>Xanthoceroideae</taxon>
        <taxon>Xanthoceras</taxon>
    </lineage>
</organism>
<protein>
    <recommendedName>
        <fullName evidence="4">Acid phosphatase 1</fullName>
    </recommendedName>
</protein>
<evidence type="ECO:0000313" key="3">
    <source>
        <dbReference type="Proteomes" id="UP000827721"/>
    </source>
</evidence>
<keyword evidence="1" id="KW-0812">Transmembrane</keyword>